<evidence type="ECO:0000313" key="2">
    <source>
        <dbReference type="Proteomes" id="UP000248689"/>
    </source>
</evidence>
<dbReference type="AlphaFoldDB" id="A0A328BUZ0"/>
<protein>
    <submittedName>
        <fullName evidence="1">DUF1320 domain-containing protein</fullName>
    </submittedName>
</protein>
<accession>A0A328BUZ0</accession>
<name>A0A328BUZ0_9PAST</name>
<gene>
    <name evidence="1" type="ORF">C5N92_10645</name>
</gene>
<dbReference type="RefSeq" id="WP_111750829.1">
    <property type="nucleotide sequence ID" value="NZ_PTPX01000020.1"/>
</dbReference>
<dbReference type="Proteomes" id="UP000248689">
    <property type="component" value="Unassembled WGS sequence"/>
</dbReference>
<organism evidence="1 2">
    <name type="scientific">Glaesserella australis</name>
    <dbReference type="NCBI Taxonomy" id="2094024"/>
    <lineage>
        <taxon>Bacteria</taxon>
        <taxon>Pseudomonadati</taxon>
        <taxon>Pseudomonadota</taxon>
        <taxon>Gammaproteobacteria</taxon>
        <taxon>Pasteurellales</taxon>
        <taxon>Pasteurellaceae</taxon>
        <taxon>Glaesserella</taxon>
    </lineage>
</organism>
<dbReference type="Pfam" id="PF07030">
    <property type="entry name" value="Phage_Mu_Gp36"/>
    <property type="match status" value="1"/>
</dbReference>
<reference evidence="2" key="1">
    <citation type="submission" date="2018-02" db="EMBL/GenBank/DDBJ databases">
        <title>Glaesserella australis sp. nov., isolated from the lungs of pigs.</title>
        <authorList>
            <person name="Turni C."/>
            <person name="Christensen H."/>
        </authorList>
    </citation>
    <scope>NUCLEOTIDE SEQUENCE [LARGE SCALE GENOMIC DNA]</scope>
    <source>
        <strain evidence="2">HS4635</strain>
    </source>
</reference>
<keyword evidence="2" id="KW-1185">Reference proteome</keyword>
<dbReference type="EMBL" id="PTPX01000020">
    <property type="protein sequence ID" value="RAL17909.1"/>
    <property type="molecule type" value="Genomic_DNA"/>
</dbReference>
<dbReference type="OrthoDB" id="9812088at2"/>
<comment type="caution">
    <text evidence="1">The sequence shown here is derived from an EMBL/GenBank/DDBJ whole genome shotgun (WGS) entry which is preliminary data.</text>
</comment>
<evidence type="ECO:0000313" key="1">
    <source>
        <dbReference type="EMBL" id="RAL17909.1"/>
    </source>
</evidence>
<proteinExistence type="predicted"/>
<sequence>MYADIKSVVSALGDKTSLYADVEDFVVRIGERESIELTDRDGLGVVDEALLVVALKDSSSQIDGYLSGRYRLPLGSVPQNLRRICCDLARYHLTSKSSVTMTEEVENRYKFCLKELESISKGIVSLGLDESSVEDLSNGDNSVQFFNGGNRIWGRDQR</sequence>
<dbReference type="InterPro" id="IPR009752">
    <property type="entry name" value="Phage_Mu_GpJ"/>
</dbReference>